<name>A0A5M3X234_9ACTN</name>
<keyword evidence="2" id="KW-1185">Reference proteome</keyword>
<organism evidence="1 2">
    <name type="scientific">Acrocarpospora macrocephala</name>
    <dbReference type="NCBI Taxonomy" id="150177"/>
    <lineage>
        <taxon>Bacteria</taxon>
        <taxon>Bacillati</taxon>
        <taxon>Actinomycetota</taxon>
        <taxon>Actinomycetes</taxon>
        <taxon>Streptosporangiales</taxon>
        <taxon>Streptosporangiaceae</taxon>
        <taxon>Acrocarpospora</taxon>
    </lineage>
</organism>
<dbReference type="RefSeq" id="WP_155358895.1">
    <property type="nucleotide sequence ID" value="NZ_BAAAHL010000081.1"/>
</dbReference>
<gene>
    <name evidence="1" type="ORF">Amac_072580</name>
</gene>
<comment type="caution">
    <text evidence="1">The sequence shown here is derived from an EMBL/GenBank/DDBJ whole genome shotgun (WGS) entry which is preliminary data.</text>
</comment>
<evidence type="ECO:0000313" key="1">
    <source>
        <dbReference type="EMBL" id="GES13661.1"/>
    </source>
</evidence>
<dbReference type="OrthoDB" id="5197277at2"/>
<evidence type="ECO:0000313" key="2">
    <source>
        <dbReference type="Proteomes" id="UP000331127"/>
    </source>
</evidence>
<proteinExistence type="predicted"/>
<reference evidence="1 2" key="1">
    <citation type="submission" date="2019-10" db="EMBL/GenBank/DDBJ databases">
        <title>Whole genome shotgun sequence of Acrocarpospora macrocephala NBRC 16266.</title>
        <authorList>
            <person name="Ichikawa N."/>
            <person name="Kimura A."/>
            <person name="Kitahashi Y."/>
            <person name="Komaki H."/>
            <person name="Oguchi A."/>
        </authorList>
    </citation>
    <scope>NUCLEOTIDE SEQUENCE [LARGE SCALE GENOMIC DNA]</scope>
    <source>
        <strain evidence="1 2">NBRC 16266</strain>
    </source>
</reference>
<dbReference type="Proteomes" id="UP000331127">
    <property type="component" value="Unassembled WGS sequence"/>
</dbReference>
<sequence>MPGTAADSNPASNPIIRWEDAESVRTYLALLVKRLEPVRRSILLTLSRAGQVGLPTAELMSVHGIEMSDINSAVERVNIFAESFGYLPLIIGAGEGWRINSPDPGIVEAALAETERYQ</sequence>
<accession>A0A5M3X234</accession>
<protein>
    <submittedName>
        <fullName evidence="1">Uncharacterized protein</fullName>
    </submittedName>
</protein>
<dbReference type="EMBL" id="BLAE01000048">
    <property type="protein sequence ID" value="GES13661.1"/>
    <property type="molecule type" value="Genomic_DNA"/>
</dbReference>
<dbReference type="AlphaFoldDB" id="A0A5M3X234"/>